<accession>A0AAD5SJP1</accession>
<dbReference type="Pfam" id="PF03109">
    <property type="entry name" value="ABC1"/>
    <property type="match status" value="1"/>
</dbReference>
<dbReference type="InterPro" id="IPR004147">
    <property type="entry name" value="ABC1_dom"/>
</dbReference>
<dbReference type="GO" id="GO:0016740">
    <property type="term" value="F:transferase activity"/>
    <property type="evidence" value="ECO:0007669"/>
    <property type="project" value="UniProtKB-KW"/>
</dbReference>
<dbReference type="CDD" id="cd13970">
    <property type="entry name" value="ABC1_ADCK3"/>
    <property type="match status" value="1"/>
</dbReference>
<gene>
    <name evidence="7" type="ORF">HK097_000742</name>
</gene>
<evidence type="ECO:0000256" key="4">
    <source>
        <dbReference type="ARBA" id="ARBA00022840"/>
    </source>
</evidence>
<keyword evidence="4" id="KW-0067">ATP-binding</keyword>
<protein>
    <recommendedName>
        <fullName evidence="6">ABC1 atypical kinase-like domain-containing protein</fullName>
    </recommendedName>
</protein>
<dbReference type="AlphaFoldDB" id="A0AAD5SJP1"/>
<keyword evidence="3" id="KW-0547">Nucleotide-binding</keyword>
<reference evidence="7" key="1">
    <citation type="submission" date="2020-05" db="EMBL/GenBank/DDBJ databases">
        <title>Phylogenomic resolution of chytrid fungi.</title>
        <authorList>
            <person name="Stajich J.E."/>
            <person name="Amses K."/>
            <person name="Simmons R."/>
            <person name="Seto K."/>
            <person name="Myers J."/>
            <person name="Bonds A."/>
            <person name="Quandt C.A."/>
            <person name="Barry K."/>
            <person name="Liu P."/>
            <person name="Grigoriev I."/>
            <person name="Longcore J.E."/>
            <person name="James T.Y."/>
        </authorList>
    </citation>
    <scope>NUCLEOTIDE SEQUENCE</scope>
    <source>
        <strain evidence="7">JEL0318</strain>
    </source>
</reference>
<feature type="compositionally biased region" description="Low complexity" evidence="5">
    <location>
        <begin position="286"/>
        <end position="308"/>
    </location>
</feature>
<dbReference type="GO" id="GO:0005524">
    <property type="term" value="F:ATP binding"/>
    <property type="evidence" value="ECO:0007669"/>
    <property type="project" value="UniProtKB-KW"/>
</dbReference>
<proteinExistence type="inferred from homology"/>
<evidence type="ECO:0000313" key="7">
    <source>
        <dbReference type="EMBL" id="KAJ3054817.1"/>
    </source>
</evidence>
<organism evidence="7 8">
    <name type="scientific">Rhizophlyctis rosea</name>
    <dbReference type="NCBI Taxonomy" id="64517"/>
    <lineage>
        <taxon>Eukaryota</taxon>
        <taxon>Fungi</taxon>
        <taxon>Fungi incertae sedis</taxon>
        <taxon>Chytridiomycota</taxon>
        <taxon>Chytridiomycota incertae sedis</taxon>
        <taxon>Chytridiomycetes</taxon>
        <taxon>Rhizophlyctidales</taxon>
        <taxon>Rhizophlyctidaceae</taxon>
        <taxon>Rhizophlyctis</taxon>
    </lineage>
</organism>
<dbReference type="InterPro" id="IPR034646">
    <property type="entry name" value="ADCK3_dom"/>
</dbReference>
<dbReference type="InterPro" id="IPR051409">
    <property type="entry name" value="Atypical_kinase_ADCK"/>
</dbReference>
<name>A0AAD5SJP1_9FUNG</name>
<feature type="domain" description="ABC1 atypical kinase-like" evidence="6">
    <location>
        <begin position="421"/>
        <end position="660"/>
    </location>
</feature>
<dbReference type="SUPFAM" id="SSF56112">
    <property type="entry name" value="Protein kinase-like (PK-like)"/>
    <property type="match status" value="1"/>
</dbReference>
<keyword evidence="8" id="KW-1185">Reference proteome</keyword>
<comment type="similarity">
    <text evidence="1">Belongs to the protein kinase superfamily. ADCK protein kinase family.</text>
</comment>
<dbReference type="PANTHER" id="PTHR43851:SF3">
    <property type="entry name" value="COENZYME Q8"/>
    <property type="match status" value="1"/>
</dbReference>
<dbReference type="Proteomes" id="UP001212841">
    <property type="component" value="Unassembled WGS sequence"/>
</dbReference>
<keyword evidence="2" id="KW-0808">Transferase</keyword>
<dbReference type="EMBL" id="JADGJD010000114">
    <property type="protein sequence ID" value="KAJ3054817.1"/>
    <property type="molecule type" value="Genomic_DNA"/>
</dbReference>
<sequence length="771" mass="85296">MCFRVCAAVEPVMKVLIAGEYLFLKRDAKLEGCQQVEEQGEVVLSYAADCHGPELERRTAQVGMGLVEGHNDAERGDPAGEGFLLECLDPGRRYWENGNQDQGHIKRVHDTRYRVYSRGIALATRQILGLFTEQQSQAIVHHVRTSSIPRAIGDLGHEVKDGLTSAVLFVGTRNDARRAANGRPPYYTATEWRSTPPAAGFDVSQVQTVQAPVIPIPTATGEPQRIEVAVPDPFELATVQEAFTPKSATEVSRSEPVEAPASIHQILEHPPIEPIPVNESLPTPEPFTSPTKTTSTQTTSHETTPRETASTAPTDPLEPEIPSEVKPPFQQSRVPASRISRLYHFGSLAASMGVGAVGEAMKRATGLSSNDGGSVVLNSKNVERLVSKLSRMRGAALKLGQMLSIQDNTVVPPELETILLRVQSSANYMPDSQLQTVLCDELGPDWRSKFATFDLQPIAAASIGQVHRATLLSGLPVAVKIQYPGVASSIDSDLNNLRTLVLFSSILPKGMYLDNTIRVARKELGAECDYKLEAEAMKRFKGLVRGDTHFTVPTVVEELSSGSVLTSEWVEGVTIGKVAEMDQDTRDRVGSRILYLCLKELFEFRFMQTDPNWSNFLYNPKTDKIHLLDFGAAREFSKEFTDMYMKILHAGSIGDREGCAFWSQKLGFLTGLESETMRNAHINSILTLAEPFRTDSPDIYSFGTQDVTERVRNEIPVMLRERLTPPPDETYSLHRKLSGAFLLCAKLKARVECKRMFGEVRRRYLEEGVLI</sequence>
<dbReference type="PANTHER" id="PTHR43851">
    <property type="match status" value="1"/>
</dbReference>
<comment type="caution">
    <text evidence="7">The sequence shown here is derived from an EMBL/GenBank/DDBJ whole genome shotgun (WGS) entry which is preliminary data.</text>
</comment>
<evidence type="ECO:0000256" key="3">
    <source>
        <dbReference type="ARBA" id="ARBA00022741"/>
    </source>
</evidence>
<dbReference type="InterPro" id="IPR011009">
    <property type="entry name" value="Kinase-like_dom_sf"/>
</dbReference>
<evidence type="ECO:0000313" key="8">
    <source>
        <dbReference type="Proteomes" id="UP001212841"/>
    </source>
</evidence>
<evidence type="ECO:0000256" key="5">
    <source>
        <dbReference type="SAM" id="MobiDB-lite"/>
    </source>
</evidence>
<evidence type="ECO:0000256" key="2">
    <source>
        <dbReference type="ARBA" id="ARBA00022679"/>
    </source>
</evidence>
<evidence type="ECO:0000259" key="6">
    <source>
        <dbReference type="Pfam" id="PF03109"/>
    </source>
</evidence>
<evidence type="ECO:0000256" key="1">
    <source>
        <dbReference type="ARBA" id="ARBA00009670"/>
    </source>
</evidence>
<feature type="region of interest" description="Disordered" evidence="5">
    <location>
        <begin position="269"/>
        <end position="333"/>
    </location>
</feature>
<dbReference type="GO" id="GO:0006744">
    <property type="term" value="P:ubiquinone biosynthetic process"/>
    <property type="evidence" value="ECO:0007669"/>
    <property type="project" value="TreeGrafter"/>
</dbReference>